<gene>
    <name evidence="5" type="primary">LOC108561959</name>
</gene>
<dbReference type="InterPro" id="IPR032675">
    <property type="entry name" value="LRR_dom_sf"/>
</dbReference>
<dbReference type="PANTHER" id="PTHR48051">
    <property type="match status" value="1"/>
</dbReference>
<evidence type="ECO:0000256" key="2">
    <source>
        <dbReference type="ARBA" id="ARBA00022737"/>
    </source>
</evidence>
<dbReference type="InterPro" id="IPR003591">
    <property type="entry name" value="Leu-rich_rpt_typical-subtyp"/>
</dbReference>
<keyword evidence="2" id="KW-0677">Repeat</keyword>
<dbReference type="InterPro" id="IPR001611">
    <property type="entry name" value="Leu-rich_rpt"/>
</dbReference>
<accession>A0ABM1MM03</accession>
<dbReference type="InterPro" id="IPR025875">
    <property type="entry name" value="Leu-rich_rpt_4"/>
</dbReference>
<dbReference type="Proteomes" id="UP000695000">
    <property type="component" value="Unplaced"/>
</dbReference>
<evidence type="ECO:0000313" key="4">
    <source>
        <dbReference type="Proteomes" id="UP000695000"/>
    </source>
</evidence>
<keyword evidence="4" id="KW-1185">Reference proteome</keyword>
<reference evidence="5" key="1">
    <citation type="submission" date="2025-08" db="UniProtKB">
        <authorList>
            <consortium name="RefSeq"/>
        </authorList>
    </citation>
    <scope>IDENTIFICATION</scope>
    <source>
        <tissue evidence="5">Whole Larva</tissue>
    </source>
</reference>
<dbReference type="SUPFAM" id="SSF52058">
    <property type="entry name" value="L domain-like"/>
    <property type="match status" value="2"/>
</dbReference>
<dbReference type="PRINTS" id="PR00019">
    <property type="entry name" value="LEURICHRPT"/>
</dbReference>
<keyword evidence="1" id="KW-0433">Leucine-rich repeat</keyword>
<dbReference type="Pfam" id="PF23598">
    <property type="entry name" value="LRR_14"/>
    <property type="match status" value="1"/>
</dbReference>
<dbReference type="Pfam" id="PF12799">
    <property type="entry name" value="LRR_4"/>
    <property type="match status" value="1"/>
</dbReference>
<feature type="domain" description="Disease resistance R13L4/SHOC-2-like LRR" evidence="3">
    <location>
        <begin position="471"/>
        <end position="577"/>
    </location>
</feature>
<dbReference type="SMART" id="SM00364">
    <property type="entry name" value="LRR_BAC"/>
    <property type="match status" value="10"/>
</dbReference>
<dbReference type="InterPro" id="IPR055414">
    <property type="entry name" value="LRR_R13L4/SHOC2-like"/>
</dbReference>
<dbReference type="Pfam" id="PF13855">
    <property type="entry name" value="LRR_8"/>
    <property type="match status" value="2"/>
</dbReference>
<dbReference type="PROSITE" id="PS51450">
    <property type="entry name" value="LRR"/>
    <property type="match status" value="6"/>
</dbReference>
<dbReference type="RefSeq" id="XP_017775603.1">
    <property type="nucleotide sequence ID" value="XM_017920114.1"/>
</dbReference>
<sequence length="606" mass="68716">MAKQSQVKARRKLINPVFHLQTKQEDDGQLTTGMIKVVRKTGQLNLSGRGLASVPKGMFKMYETGGSESVKHFDMSKGTDDPWWTFQPLTYMDISSNVLVDIPPEIKMFEDLTVLNLQDNCLSKLPSEIGALTKLTRLNLSHNKIESLPMDFYRLTELQQLNLSHNSLSVVDVGFVDLVMLQTLDLAHNQLTQLPSGIGYLVRLTDLNLAHNQLTELPTDISNIRALLKLDVTHNNLRRLPNLGELRKLQVLYAQHNDIEELPGFEGCENLQELYFGNNFIKDVEADFCESMSLLKILDLRDNKIEFLPDQIAMLQHIIRMDLTNNELASLPNSLGLLSHLQNLQIEGNKFKQIRQDLIKGGTLRLLKHLRDKMIADEKKLNVNGTNAINQEVRVFPDKYMMKNSRALNLTQKELTQVPENVFEDAAAAEVHIVDISKNKLTDVPNGLSCLSAEISELNMSINRIKELPEFVGSFSRLQYLDLGKNNFSDLPATLGQLRYLRELVLSYNFFTAIPSCVYELENLEILLVSDNQIAKIDAVGLKRLKRLATLDFSNNNIDSVPFELGNVKQLRCLELKGNSFKLPRYAILEQGTESVLSYLRDRIPT</sequence>
<evidence type="ECO:0000259" key="3">
    <source>
        <dbReference type="Pfam" id="PF23598"/>
    </source>
</evidence>
<dbReference type="SMART" id="SM00365">
    <property type="entry name" value="LRR_SD22"/>
    <property type="match status" value="8"/>
</dbReference>
<evidence type="ECO:0000256" key="1">
    <source>
        <dbReference type="ARBA" id="ARBA00022614"/>
    </source>
</evidence>
<dbReference type="SMART" id="SM00369">
    <property type="entry name" value="LRR_TYP"/>
    <property type="match status" value="13"/>
</dbReference>
<protein>
    <submittedName>
        <fullName evidence="5">Leucine-rich repeat-containing protein 40 isoform X1</fullName>
    </submittedName>
</protein>
<dbReference type="InterPro" id="IPR050216">
    <property type="entry name" value="LRR_domain-containing"/>
</dbReference>
<organism evidence="4 5">
    <name type="scientific">Nicrophorus vespilloides</name>
    <name type="common">Boreal carrion beetle</name>
    <dbReference type="NCBI Taxonomy" id="110193"/>
    <lineage>
        <taxon>Eukaryota</taxon>
        <taxon>Metazoa</taxon>
        <taxon>Ecdysozoa</taxon>
        <taxon>Arthropoda</taxon>
        <taxon>Hexapoda</taxon>
        <taxon>Insecta</taxon>
        <taxon>Pterygota</taxon>
        <taxon>Neoptera</taxon>
        <taxon>Endopterygota</taxon>
        <taxon>Coleoptera</taxon>
        <taxon>Polyphaga</taxon>
        <taxon>Staphyliniformia</taxon>
        <taxon>Silphidae</taxon>
        <taxon>Nicrophorinae</taxon>
        <taxon>Nicrophorus</taxon>
    </lineage>
</organism>
<dbReference type="Gene3D" id="3.80.10.10">
    <property type="entry name" value="Ribonuclease Inhibitor"/>
    <property type="match status" value="4"/>
</dbReference>
<evidence type="ECO:0000313" key="5">
    <source>
        <dbReference type="RefSeq" id="XP_017775603.1"/>
    </source>
</evidence>
<dbReference type="GeneID" id="108561959"/>
<dbReference type="PANTHER" id="PTHR48051:SF54">
    <property type="entry name" value="LEUCINE-RICH REPEAT-CONTAINING PROTEIN"/>
    <property type="match status" value="1"/>
</dbReference>
<proteinExistence type="predicted"/>
<dbReference type="Pfam" id="PF00560">
    <property type="entry name" value="LRR_1"/>
    <property type="match status" value="2"/>
</dbReference>
<name>A0ABM1MM03_NICVS</name>